<protein>
    <submittedName>
        <fullName evidence="1">Uncharacterized protein</fullName>
    </submittedName>
</protein>
<dbReference type="InParanoid" id="A0A059ANJ4"/>
<dbReference type="AlphaFoldDB" id="A0A059ANJ4"/>
<dbReference type="Gramene" id="KCW54945">
    <property type="protein sequence ID" value="KCW54945"/>
    <property type="gene ID" value="EUGRSUZ_I00919"/>
</dbReference>
<name>A0A059ANJ4_EUCGR</name>
<evidence type="ECO:0000313" key="1">
    <source>
        <dbReference type="EMBL" id="KCW54945.1"/>
    </source>
</evidence>
<accession>A0A059ANJ4</accession>
<reference evidence="1" key="1">
    <citation type="submission" date="2013-07" db="EMBL/GenBank/DDBJ databases">
        <title>The genome of Eucalyptus grandis.</title>
        <authorList>
            <person name="Schmutz J."/>
            <person name="Hayes R."/>
            <person name="Myburg A."/>
            <person name="Tuskan G."/>
            <person name="Grattapaglia D."/>
            <person name="Rokhsar D.S."/>
        </authorList>
    </citation>
    <scope>NUCLEOTIDE SEQUENCE</scope>
    <source>
        <tissue evidence="1">Leaf extractions</tissue>
    </source>
</reference>
<dbReference type="EMBL" id="KK198761">
    <property type="protein sequence ID" value="KCW54945.1"/>
    <property type="molecule type" value="Genomic_DNA"/>
</dbReference>
<sequence>MNEMAQFMPKILHQSQTKQRITSLQKCYVYSLLQLLNKTNLAANLNSFLVTRKTSQSRTSRRPCSTSHCRCRHRCHCQSTPPLHPTSSHAKPLAAKADYGLATELEIAKTTLTTRTCRVQKPEIQGDVVCWTVASVISRRKSKEQSNNGAFSTTLYTLSTKDLDELATELEIAETTLTTRTCRVQKPEIQGGVVRWTAASVIRWRKSKEQSGNSAALEQFLNGEREREFPYGIQIFRGKERRNCVKEIFGVGSTKYFLRERVRSIY</sequence>
<gene>
    <name evidence="1" type="ORF">EUGRSUZ_I00919</name>
</gene>
<organism evidence="1">
    <name type="scientific">Eucalyptus grandis</name>
    <name type="common">Flooded gum</name>
    <dbReference type="NCBI Taxonomy" id="71139"/>
    <lineage>
        <taxon>Eukaryota</taxon>
        <taxon>Viridiplantae</taxon>
        <taxon>Streptophyta</taxon>
        <taxon>Embryophyta</taxon>
        <taxon>Tracheophyta</taxon>
        <taxon>Spermatophyta</taxon>
        <taxon>Magnoliopsida</taxon>
        <taxon>eudicotyledons</taxon>
        <taxon>Gunneridae</taxon>
        <taxon>Pentapetalae</taxon>
        <taxon>rosids</taxon>
        <taxon>malvids</taxon>
        <taxon>Myrtales</taxon>
        <taxon>Myrtaceae</taxon>
        <taxon>Myrtoideae</taxon>
        <taxon>Eucalypteae</taxon>
        <taxon>Eucalyptus</taxon>
    </lineage>
</organism>
<proteinExistence type="predicted"/>